<organism evidence="2 3">
    <name type="scientific">Bacillus bruguierae</name>
    <dbReference type="NCBI Taxonomy" id="3127667"/>
    <lineage>
        <taxon>Bacteria</taxon>
        <taxon>Bacillati</taxon>
        <taxon>Bacillota</taxon>
        <taxon>Bacilli</taxon>
        <taxon>Bacillales</taxon>
        <taxon>Bacillaceae</taxon>
        <taxon>Bacillus</taxon>
    </lineage>
</organism>
<reference evidence="2 3" key="1">
    <citation type="submission" date="2024-01" db="EMBL/GenBank/DDBJ databases">
        <title>Seven novel Bacillus-like species.</title>
        <authorList>
            <person name="Liu G."/>
        </authorList>
    </citation>
    <scope>NUCLEOTIDE SEQUENCE [LARGE SCALE GENOMIC DNA]</scope>
    <source>
        <strain evidence="2 3">FJAT-51639</strain>
    </source>
</reference>
<dbReference type="EMBL" id="JBAWSX010000002">
    <property type="protein sequence ID" value="MEI4800553.1"/>
    <property type="molecule type" value="Genomic_DNA"/>
</dbReference>
<dbReference type="PROSITE" id="PS50943">
    <property type="entry name" value="HTH_CROC1"/>
    <property type="match status" value="1"/>
</dbReference>
<keyword evidence="3" id="KW-1185">Reference proteome</keyword>
<gene>
    <name evidence="2" type="ORF">WAZ07_04285</name>
</gene>
<dbReference type="SMART" id="SM00530">
    <property type="entry name" value="HTH_XRE"/>
    <property type="match status" value="1"/>
</dbReference>
<dbReference type="CDD" id="cd00093">
    <property type="entry name" value="HTH_XRE"/>
    <property type="match status" value="1"/>
</dbReference>
<dbReference type="Proteomes" id="UP001372526">
    <property type="component" value="Unassembled WGS sequence"/>
</dbReference>
<comment type="caution">
    <text evidence="2">The sequence shown here is derived from an EMBL/GenBank/DDBJ whole genome shotgun (WGS) entry which is preliminary data.</text>
</comment>
<proteinExistence type="predicted"/>
<dbReference type="Gene3D" id="1.10.260.40">
    <property type="entry name" value="lambda repressor-like DNA-binding domains"/>
    <property type="match status" value="1"/>
</dbReference>
<dbReference type="SUPFAM" id="SSF47413">
    <property type="entry name" value="lambda repressor-like DNA-binding domains"/>
    <property type="match status" value="1"/>
</dbReference>
<name>A0ABU8FDH9_9BACI</name>
<dbReference type="Pfam" id="PF13443">
    <property type="entry name" value="HTH_26"/>
    <property type="match status" value="1"/>
</dbReference>
<sequence length="70" mass="7890">MTVKFFIDLDRICKRYDITQIELAERTGLKQPSLARIKKSKSVSLGVLNKIATALGEKDPSRLLSVENKN</sequence>
<accession>A0ABU8FDH9</accession>
<dbReference type="InterPro" id="IPR001387">
    <property type="entry name" value="Cro/C1-type_HTH"/>
</dbReference>
<evidence type="ECO:0000313" key="3">
    <source>
        <dbReference type="Proteomes" id="UP001372526"/>
    </source>
</evidence>
<evidence type="ECO:0000259" key="1">
    <source>
        <dbReference type="PROSITE" id="PS50943"/>
    </source>
</evidence>
<evidence type="ECO:0000313" key="2">
    <source>
        <dbReference type="EMBL" id="MEI4800553.1"/>
    </source>
</evidence>
<dbReference type="InterPro" id="IPR010982">
    <property type="entry name" value="Lambda_DNA-bd_dom_sf"/>
</dbReference>
<protein>
    <submittedName>
        <fullName evidence="2">Helix-turn-helix transcriptional regulator</fullName>
    </submittedName>
</protein>
<feature type="domain" description="HTH cro/C1-type" evidence="1">
    <location>
        <begin position="9"/>
        <end position="63"/>
    </location>
</feature>
<dbReference type="RefSeq" id="WP_336471465.1">
    <property type="nucleotide sequence ID" value="NZ_JBAWSX010000002.1"/>
</dbReference>